<organism evidence="9 10">
    <name type="scientific">Coprinellus micaceus</name>
    <name type="common">Glistening ink-cap mushroom</name>
    <name type="synonym">Coprinus micaceus</name>
    <dbReference type="NCBI Taxonomy" id="71717"/>
    <lineage>
        <taxon>Eukaryota</taxon>
        <taxon>Fungi</taxon>
        <taxon>Dikarya</taxon>
        <taxon>Basidiomycota</taxon>
        <taxon>Agaricomycotina</taxon>
        <taxon>Agaricomycetes</taxon>
        <taxon>Agaricomycetidae</taxon>
        <taxon>Agaricales</taxon>
        <taxon>Agaricineae</taxon>
        <taxon>Psathyrellaceae</taxon>
        <taxon>Coprinellus</taxon>
    </lineage>
</organism>
<feature type="compositionally biased region" description="Low complexity" evidence="7">
    <location>
        <begin position="9"/>
        <end position="28"/>
    </location>
</feature>
<dbReference type="Gene3D" id="1.25.10.10">
    <property type="entry name" value="Leucine-rich Repeat Variant"/>
    <property type="match status" value="1"/>
</dbReference>
<feature type="region of interest" description="Disordered" evidence="7">
    <location>
        <begin position="1"/>
        <end position="279"/>
    </location>
</feature>
<evidence type="ECO:0000256" key="3">
    <source>
        <dbReference type="ARBA" id="ARBA00012485"/>
    </source>
</evidence>
<feature type="region of interest" description="Disordered" evidence="7">
    <location>
        <begin position="1163"/>
        <end position="1234"/>
    </location>
</feature>
<feature type="region of interest" description="Disordered" evidence="7">
    <location>
        <begin position="1375"/>
        <end position="1406"/>
    </location>
</feature>
<comment type="caution">
    <text evidence="9">The sequence shown here is derived from an EMBL/GenBank/DDBJ whole genome shotgun (WGS) entry which is preliminary data.</text>
</comment>
<feature type="compositionally biased region" description="Basic and acidic residues" evidence="7">
    <location>
        <begin position="89"/>
        <end position="106"/>
    </location>
</feature>
<name>A0A4Y7TQR6_COPMI</name>
<dbReference type="Pfam" id="PF25579">
    <property type="entry name" value="TPR_TRIP12_N"/>
    <property type="match status" value="1"/>
</dbReference>
<feature type="compositionally biased region" description="Polar residues" evidence="7">
    <location>
        <begin position="60"/>
        <end position="84"/>
    </location>
</feature>
<dbReference type="PROSITE" id="PS50237">
    <property type="entry name" value="HECT"/>
    <property type="match status" value="1"/>
</dbReference>
<dbReference type="GO" id="GO:0061630">
    <property type="term" value="F:ubiquitin protein ligase activity"/>
    <property type="evidence" value="ECO:0007669"/>
    <property type="project" value="UniProtKB-EC"/>
</dbReference>
<dbReference type="InterPro" id="IPR000569">
    <property type="entry name" value="HECT_dom"/>
</dbReference>
<dbReference type="SUPFAM" id="SSF48371">
    <property type="entry name" value="ARM repeat"/>
    <property type="match status" value="1"/>
</dbReference>
<dbReference type="GO" id="GO:0016607">
    <property type="term" value="C:nuclear speck"/>
    <property type="evidence" value="ECO:0007669"/>
    <property type="project" value="TreeGrafter"/>
</dbReference>
<dbReference type="OrthoDB" id="423283at2759"/>
<evidence type="ECO:0000256" key="4">
    <source>
        <dbReference type="ARBA" id="ARBA00022679"/>
    </source>
</evidence>
<feature type="region of interest" description="Disordered" evidence="7">
    <location>
        <begin position="1249"/>
        <end position="1309"/>
    </location>
</feature>
<keyword evidence="5 6" id="KW-0833">Ubl conjugation pathway</keyword>
<dbReference type="InterPro" id="IPR011989">
    <property type="entry name" value="ARM-like"/>
</dbReference>
<evidence type="ECO:0000256" key="7">
    <source>
        <dbReference type="SAM" id="MobiDB-lite"/>
    </source>
</evidence>
<comment type="catalytic activity">
    <reaction evidence="1">
        <text>S-ubiquitinyl-[E2 ubiquitin-conjugating enzyme]-L-cysteine + [acceptor protein]-L-lysine = [E2 ubiquitin-conjugating enzyme]-L-cysteine + N(6)-ubiquitinyl-[acceptor protein]-L-lysine.</text>
        <dbReference type="EC" id="2.3.2.26"/>
    </reaction>
</comment>
<protein>
    <recommendedName>
        <fullName evidence="3">HECT-type E3 ubiquitin transferase</fullName>
        <ecNumber evidence="3">2.3.2.26</ecNumber>
    </recommendedName>
</protein>
<accession>A0A4Y7TQR6</accession>
<feature type="compositionally biased region" description="Acidic residues" evidence="7">
    <location>
        <begin position="1249"/>
        <end position="1266"/>
    </location>
</feature>
<dbReference type="GO" id="GO:0000209">
    <property type="term" value="P:protein polyubiquitination"/>
    <property type="evidence" value="ECO:0007669"/>
    <property type="project" value="TreeGrafter"/>
</dbReference>
<feature type="domain" description="HECT" evidence="8">
    <location>
        <begin position="1573"/>
        <end position="1894"/>
    </location>
</feature>
<dbReference type="PANTHER" id="PTHR45670">
    <property type="entry name" value="E3 UBIQUITIN-PROTEIN LIGASE TRIP12"/>
    <property type="match status" value="1"/>
</dbReference>
<proteinExistence type="inferred from homology"/>
<dbReference type="InterPro" id="IPR057948">
    <property type="entry name" value="TPR_TRIP12_N"/>
</dbReference>
<feature type="compositionally biased region" description="Acidic residues" evidence="7">
    <location>
        <begin position="213"/>
        <end position="224"/>
    </location>
</feature>
<feature type="compositionally biased region" description="Low complexity" evidence="7">
    <location>
        <begin position="185"/>
        <end position="199"/>
    </location>
</feature>
<dbReference type="SUPFAM" id="SSF56204">
    <property type="entry name" value="Hect, E3 ligase catalytic domain"/>
    <property type="match status" value="1"/>
</dbReference>
<feature type="compositionally biased region" description="Low complexity" evidence="7">
    <location>
        <begin position="703"/>
        <end position="713"/>
    </location>
</feature>
<dbReference type="CDD" id="cd00078">
    <property type="entry name" value="HECTc"/>
    <property type="match status" value="1"/>
</dbReference>
<feature type="compositionally biased region" description="Basic and acidic residues" evidence="7">
    <location>
        <begin position="881"/>
        <end position="893"/>
    </location>
</feature>
<feature type="region of interest" description="Disordered" evidence="7">
    <location>
        <begin position="881"/>
        <end position="904"/>
    </location>
</feature>
<evidence type="ECO:0000313" key="10">
    <source>
        <dbReference type="Proteomes" id="UP000298030"/>
    </source>
</evidence>
<evidence type="ECO:0000256" key="5">
    <source>
        <dbReference type="ARBA" id="ARBA00022786"/>
    </source>
</evidence>
<feature type="compositionally biased region" description="Low complexity" evidence="7">
    <location>
        <begin position="1163"/>
        <end position="1183"/>
    </location>
</feature>
<feature type="active site" description="Glycyl thioester intermediate" evidence="6">
    <location>
        <position position="1886"/>
    </location>
</feature>
<comment type="similarity">
    <text evidence="2">Belongs to the UPL family. K-HECT subfamily.</text>
</comment>
<dbReference type="SMART" id="SM00119">
    <property type="entry name" value="HECTc"/>
    <property type="match status" value="1"/>
</dbReference>
<evidence type="ECO:0000313" key="9">
    <source>
        <dbReference type="EMBL" id="TEB36523.1"/>
    </source>
</evidence>
<dbReference type="InterPro" id="IPR035983">
    <property type="entry name" value="Hect_E3_ubiquitin_ligase"/>
</dbReference>
<feature type="compositionally biased region" description="Basic and acidic residues" evidence="7">
    <location>
        <begin position="200"/>
        <end position="212"/>
    </location>
</feature>
<dbReference type="EC" id="2.3.2.26" evidence="3"/>
<dbReference type="EMBL" id="QPFP01000005">
    <property type="protein sequence ID" value="TEB36523.1"/>
    <property type="molecule type" value="Genomic_DNA"/>
</dbReference>
<sequence>MDLEPQHFSEAASANTSNSSQPNQPGPSLATPPETRTLRSSTRVKAAKQKSSKKGKEAETTVTNDQSSNAETSISRNTRAATSTRSKRPRDSTVDKGKERETRQETFIRTNTKRTRTAAPAPTALTINERASDPKGKKRAAPEREEEDISGPSSKRSRTSAYSLRSATAQSSTMSPRKAKNLSGKSKSAIKSKIAASSSHLDDNDIEMRDADYHEDDSEYEESGDATGNEQKEESGAKDVPDDDDDDDEDDGDDDGMPAHPGFGAPSNSAPSMPPPPAGIDEAAAMAIFGDYRQFGSYMMSLSSRLKTMLTNIKSTADPTTRLLTLQELSELLSISTEDTLAGSFPVESFVRELVRILGGKGNGEDEDDDGDDDVGEQDEDAQLAAALAMSTGGQYQGDENPEAQVLACRCLANLMEALPGVAHTVVYHGAIPVLCSKLIEISYIDLAEQTLSTLEKISEEFPSAIVREGGLAALLNYLDFFSIAVQRTALQAAANCCRSVPSEHFLMIREVWPIIRNCLSYSDQRLVEFACLCVIRVVDSYHRSSVENLESLVDTPLIRAVNHLLLPAGGSPIVASNTYTLLLRALATSARASPKTALALLEADVVDTLYQILTGVLPSAANIGNEQGDGVGGQGLGGGLADMTVMENLAHRPKDQVEEALSLVAELLPPLPKDGVFDHKAYTEKSLARMIKAKAKAERSAAKQAAQASGSAPGIEGASTPAAEGEGRSTPVEVRVQESDDTTPAPVPKETPTVDRVELLRSNPEVVNRFMTLLVPILVDVYAASVIIAVRVKTLNGLLKAVTFLDAEGIQKVLKFVPIATFASSILSSRDHPSLVIGALQLGDILLSKAATFYQPAFRREGVFHEVESLAARKLLTSRSKDKGKDGDKEAEQSSDSISAPVIPASSLPGLKKLSSMSLDPEDAITLRARVIQFKYLSAEQGTEGDSSFSQLRELVAKVSVPTATETELAEGLWELAQLFSSPRTSVSSFELLQSGVVDGLLQFATDEGRLVGIKKRKELLLDAFCGKKGAGLTQGQSPFSILVKKLQESLTRMESFDVTTVSQNTDESKRSSPSLLARQLRLRLVAEQDADIPRNLQNIAVSIHAIATFQALHDYLRPRVAGLLGNNSRLSNMFAALAASGYPTTSASRAALEEALQAARSAGAVPGSSGNDSAPSASSGPTRRRSQRLSAKSAGQTSTEGGSNDAEGGSVSSAGPVSDSAAGPSANERPPTANELLDAALHDDFSDDDFDAEVYDDEDEDDPDVSISDKTVTLSVAEDGSKVEAQTPDGTRVATPSNAGKDARGSGGRASYAAALKAKPTDWHLQFSMDDQVLPLDLTIYGAIHQHEIRKKSNAAALNMIWQGIYTIKYKKVPGPAPTSENRGEGSDMIPKRSSTPSLSSLPEDAAPSKILRLLRVLSQLNTLEGERSMFGNERRSLSDSAFVNNKLSAKLTRQLEEPMIVASSCLPDWAVDLPQHFPFLFPFATRYSFLQSTSFGYARLIMKWQSQQIRSQDSSRRDDGIGFLGRLQRQKVRISRKHILESAVKVFELYGSSSSILEVEYFEEVGTGLGPTLEFYSLVSREFARKDLKIWRDDDASGTSPYVSHPKGLYPAPVSREDIINDGGQKRTHVLKVVGQFVAKAMLDSRIIDLSFNKVFLKLILGEEVPATIATLKLVDQGLANSLIQLQKIASESGEEPTDKVALKVAAIEKVRIEDLALDFTIPGYDIELRPGGRDTAVTSDNVHEYIEEVLEAIVGKGIKVQVQAFKDGFSKVFPVADLRAFTADELVMLFGNSEEDWTIETLSESIKADHGFNVESRSIRYLLEIMSEFDGPTRRAYLQFITGSPKLPIGGFKGLNPALTVVRKPHEAPLTANDYLPSVMTCVNYLKLPEEKLRVAIQEGVGSFHLS</sequence>
<dbReference type="Gene3D" id="3.90.1750.10">
    <property type="entry name" value="Hect, E3 ligase catalytic domains"/>
    <property type="match status" value="1"/>
</dbReference>
<dbReference type="Proteomes" id="UP000298030">
    <property type="component" value="Unassembled WGS sequence"/>
</dbReference>
<feature type="compositionally biased region" description="Low complexity" evidence="7">
    <location>
        <begin position="117"/>
        <end position="126"/>
    </location>
</feature>
<evidence type="ECO:0000256" key="2">
    <source>
        <dbReference type="ARBA" id="ARBA00006331"/>
    </source>
</evidence>
<reference evidence="9 10" key="1">
    <citation type="journal article" date="2019" name="Nat. Ecol. Evol.">
        <title>Megaphylogeny resolves global patterns of mushroom evolution.</title>
        <authorList>
            <person name="Varga T."/>
            <person name="Krizsan K."/>
            <person name="Foldi C."/>
            <person name="Dima B."/>
            <person name="Sanchez-Garcia M."/>
            <person name="Sanchez-Ramirez S."/>
            <person name="Szollosi G.J."/>
            <person name="Szarkandi J.G."/>
            <person name="Papp V."/>
            <person name="Albert L."/>
            <person name="Andreopoulos W."/>
            <person name="Angelini C."/>
            <person name="Antonin V."/>
            <person name="Barry K.W."/>
            <person name="Bougher N.L."/>
            <person name="Buchanan P."/>
            <person name="Buyck B."/>
            <person name="Bense V."/>
            <person name="Catcheside P."/>
            <person name="Chovatia M."/>
            <person name="Cooper J."/>
            <person name="Damon W."/>
            <person name="Desjardin D."/>
            <person name="Finy P."/>
            <person name="Geml J."/>
            <person name="Haridas S."/>
            <person name="Hughes K."/>
            <person name="Justo A."/>
            <person name="Karasinski D."/>
            <person name="Kautmanova I."/>
            <person name="Kiss B."/>
            <person name="Kocsube S."/>
            <person name="Kotiranta H."/>
            <person name="LaButti K.M."/>
            <person name="Lechner B.E."/>
            <person name="Liimatainen K."/>
            <person name="Lipzen A."/>
            <person name="Lukacs Z."/>
            <person name="Mihaltcheva S."/>
            <person name="Morgado L.N."/>
            <person name="Niskanen T."/>
            <person name="Noordeloos M.E."/>
            <person name="Ohm R.A."/>
            <person name="Ortiz-Santana B."/>
            <person name="Ovrebo C."/>
            <person name="Racz N."/>
            <person name="Riley R."/>
            <person name="Savchenko A."/>
            <person name="Shiryaev A."/>
            <person name="Soop K."/>
            <person name="Spirin V."/>
            <person name="Szebenyi C."/>
            <person name="Tomsovsky M."/>
            <person name="Tulloss R.E."/>
            <person name="Uehling J."/>
            <person name="Grigoriev I.V."/>
            <person name="Vagvolgyi C."/>
            <person name="Papp T."/>
            <person name="Martin F.M."/>
            <person name="Miettinen O."/>
            <person name="Hibbett D.S."/>
            <person name="Nagy L.G."/>
        </authorList>
    </citation>
    <scope>NUCLEOTIDE SEQUENCE [LARGE SCALE GENOMIC DNA]</scope>
    <source>
        <strain evidence="9 10">FP101781</strain>
    </source>
</reference>
<evidence type="ECO:0000256" key="1">
    <source>
        <dbReference type="ARBA" id="ARBA00000885"/>
    </source>
</evidence>
<evidence type="ECO:0000259" key="8">
    <source>
        <dbReference type="PROSITE" id="PS50237"/>
    </source>
</evidence>
<feature type="compositionally biased region" description="Polar residues" evidence="7">
    <location>
        <begin position="151"/>
        <end position="175"/>
    </location>
</feature>
<dbReference type="PANTHER" id="PTHR45670:SF1">
    <property type="entry name" value="E3 UBIQUITIN-PROTEIN LIGASE HECTD1"/>
    <property type="match status" value="1"/>
</dbReference>
<evidence type="ECO:0000256" key="6">
    <source>
        <dbReference type="PROSITE-ProRule" id="PRU00104"/>
    </source>
</evidence>
<feature type="region of interest" description="Disordered" evidence="7">
    <location>
        <begin position="703"/>
        <end position="752"/>
    </location>
</feature>
<dbReference type="Pfam" id="PF00632">
    <property type="entry name" value="HECT"/>
    <property type="match status" value="1"/>
</dbReference>
<dbReference type="Gene3D" id="3.30.2410.10">
    <property type="entry name" value="Hect, E3 ligase catalytic domain"/>
    <property type="match status" value="1"/>
</dbReference>
<gene>
    <name evidence="9" type="ORF">FA13DRAFT_1761966</name>
</gene>
<dbReference type="InterPro" id="IPR016024">
    <property type="entry name" value="ARM-type_fold"/>
</dbReference>
<keyword evidence="10" id="KW-1185">Reference proteome</keyword>
<feature type="compositionally biased region" description="Polar residues" evidence="7">
    <location>
        <begin position="1190"/>
        <end position="1204"/>
    </location>
</feature>
<dbReference type="STRING" id="71717.A0A4Y7TQR6"/>
<feature type="compositionally biased region" description="Basic and acidic residues" evidence="7">
    <location>
        <begin position="230"/>
        <end position="240"/>
    </location>
</feature>
<dbReference type="GO" id="GO:0043161">
    <property type="term" value="P:proteasome-mediated ubiquitin-dependent protein catabolic process"/>
    <property type="evidence" value="ECO:0007669"/>
    <property type="project" value="TreeGrafter"/>
</dbReference>
<feature type="compositionally biased region" description="Basic and acidic residues" evidence="7">
    <location>
        <begin position="130"/>
        <end position="143"/>
    </location>
</feature>
<dbReference type="InterPro" id="IPR045322">
    <property type="entry name" value="HECTD1/TRIP12-like"/>
</dbReference>
<keyword evidence="4" id="KW-0808">Transferase</keyword>
<feature type="compositionally biased region" description="Acidic residues" evidence="7">
    <location>
        <begin position="241"/>
        <end position="256"/>
    </location>
</feature>